<keyword evidence="2" id="KW-1185">Reference proteome</keyword>
<evidence type="ECO:0000313" key="1">
    <source>
        <dbReference type="EMBL" id="KAI3728044.1"/>
    </source>
</evidence>
<name>A0ACB9C154_ARCLA</name>
<reference evidence="1 2" key="2">
    <citation type="journal article" date="2022" name="Mol. Ecol. Resour.">
        <title>The genomes of chicory, endive, great burdock and yacon provide insights into Asteraceae paleo-polyploidization history and plant inulin production.</title>
        <authorList>
            <person name="Fan W."/>
            <person name="Wang S."/>
            <person name="Wang H."/>
            <person name="Wang A."/>
            <person name="Jiang F."/>
            <person name="Liu H."/>
            <person name="Zhao H."/>
            <person name="Xu D."/>
            <person name="Zhang Y."/>
        </authorList>
    </citation>
    <scope>NUCLEOTIDE SEQUENCE [LARGE SCALE GENOMIC DNA]</scope>
    <source>
        <strain evidence="2">cv. Niubang</strain>
    </source>
</reference>
<dbReference type="Proteomes" id="UP001055879">
    <property type="component" value="Linkage Group LG05"/>
</dbReference>
<reference evidence="2" key="1">
    <citation type="journal article" date="2022" name="Mol. Ecol. Resour.">
        <title>The genomes of chicory, endive, great burdock and yacon provide insights into Asteraceae palaeo-polyploidization history and plant inulin production.</title>
        <authorList>
            <person name="Fan W."/>
            <person name="Wang S."/>
            <person name="Wang H."/>
            <person name="Wang A."/>
            <person name="Jiang F."/>
            <person name="Liu H."/>
            <person name="Zhao H."/>
            <person name="Xu D."/>
            <person name="Zhang Y."/>
        </authorList>
    </citation>
    <scope>NUCLEOTIDE SEQUENCE [LARGE SCALE GENOMIC DNA]</scope>
    <source>
        <strain evidence="2">cv. Niubang</strain>
    </source>
</reference>
<dbReference type="EMBL" id="CM042051">
    <property type="protein sequence ID" value="KAI3728044.1"/>
    <property type="molecule type" value="Genomic_DNA"/>
</dbReference>
<comment type="caution">
    <text evidence="1">The sequence shown here is derived from an EMBL/GenBank/DDBJ whole genome shotgun (WGS) entry which is preliminary data.</text>
</comment>
<accession>A0ACB9C154</accession>
<gene>
    <name evidence="1" type="ORF">L6452_16671</name>
</gene>
<organism evidence="1 2">
    <name type="scientific">Arctium lappa</name>
    <name type="common">Greater burdock</name>
    <name type="synonym">Lappa major</name>
    <dbReference type="NCBI Taxonomy" id="4217"/>
    <lineage>
        <taxon>Eukaryota</taxon>
        <taxon>Viridiplantae</taxon>
        <taxon>Streptophyta</taxon>
        <taxon>Embryophyta</taxon>
        <taxon>Tracheophyta</taxon>
        <taxon>Spermatophyta</taxon>
        <taxon>Magnoliopsida</taxon>
        <taxon>eudicotyledons</taxon>
        <taxon>Gunneridae</taxon>
        <taxon>Pentapetalae</taxon>
        <taxon>asterids</taxon>
        <taxon>campanulids</taxon>
        <taxon>Asterales</taxon>
        <taxon>Asteraceae</taxon>
        <taxon>Carduoideae</taxon>
        <taxon>Cardueae</taxon>
        <taxon>Arctiinae</taxon>
        <taxon>Arctium</taxon>
    </lineage>
</organism>
<evidence type="ECO:0000313" key="2">
    <source>
        <dbReference type="Proteomes" id="UP001055879"/>
    </source>
</evidence>
<proteinExistence type="predicted"/>
<sequence length="104" mass="11870">MSRRRGSVHGWSQGYGAVVRDAEEEAVDMYMDEENNSPTIVTEICRRCNVKDVTQISRRICNAEDVTQISPVYYDPDLVGALEAVSRRNPDCNSDEVYHNVIFR</sequence>
<protein>
    <submittedName>
        <fullName evidence="1">Uncharacterized protein</fullName>
    </submittedName>
</protein>